<dbReference type="OrthoDB" id="9785185at2"/>
<dbReference type="EMBL" id="FMKA01000002">
    <property type="protein sequence ID" value="SCP95722.1"/>
    <property type="molecule type" value="Genomic_DNA"/>
</dbReference>
<dbReference type="RefSeq" id="WP_091230319.1">
    <property type="nucleotide sequence ID" value="NZ_FMKA01000002.1"/>
</dbReference>
<name>A0A1D3TQ86_9FIRM</name>
<dbReference type="GO" id="GO:0016740">
    <property type="term" value="F:transferase activity"/>
    <property type="evidence" value="ECO:0007669"/>
    <property type="project" value="UniProtKB-KW"/>
</dbReference>
<dbReference type="InterPro" id="IPR001173">
    <property type="entry name" value="Glyco_trans_2-like"/>
</dbReference>
<protein>
    <submittedName>
        <fullName evidence="3">Glycosyl transferase family 2</fullName>
    </submittedName>
</protein>
<dbReference type="Pfam" id="PF00535">
    <property type="entry name" value="Glycos_transf_2"/>
    <property type="match status" value="1"/>
</dbReference>
<feature type="domain" description="Glycosyltransferase 2-like" evidence="2">
    <location>
        <begin position="7"/>
        <end position="173"/>
    </location>
</feature>
<dbReference type="InterPro" id="IPR050834">
    <property type="entry name" value="Glycosyltransf_2"/>
</dbReference>
<dbReference type="AlphaFoldDB" id="A0A1D3TQ86"/>
<organism evidence="3 4">
    <name type="scientific">Anaerobium acetethylicum</name>
    <dbReference type="NCBI Taxonomy" id="1619234"/>
    <lineage>
        <taxon>Bacteria</taxon>
        <taxon>Bacillati</taxon>
        <taxon>Bacillota</taxon>
        <taxon>Clostridia</taxon>
        <taxon>Lachnospirales</taxon>
        <taxon>Lachnospiraceae</taxon>
        <taxon>Anaerobium</taxon>
    </lineage>
</organism>
<comment type="similarity">
    <text evidence="1">Belongs to the glycosyltransferase 2 family.</text>
</comment>
<accession>A0A1D3TQ86</accession>
<proteinExistence type="inferred from homology"/>
<sequence>MKQPMISICIPAYNNEGFIKETIESILNQTYKNFELIVVDDKSRDNTVKVVEDIKDARIKLVKNEKNLGMVGNWNRCLELANGEYVKLICADDILYPDCVAKEVKVLEHYPNVNMVVSNTALVNNDGKKTGEFRRYFKKGVVKGKEVVKMSLLIQNFFGAPVNTMFRKKALEKSGKFDIDFTYILDFDLWIRIAALGDIYILKETLNGFRIRNDSNTGMLINTKQDVYVDEHKRLLEKYMRLGTVKFTKFDYKLSIFIRKIRNRMINVYLKCFAK</sequence>
<keyword evidence="4" id="KW-1185">Reference proteome</keyword>
<dbReference type="Proteomes" id="UP000199315">
    <property type="component" value="Unassembled WGS sequence"/>
</dbReference>
<dbReference type="PANTHER" id="PTHR43685">
    <property type="entry name" value="GLYCOSYLTRANSFERASE"/>
    <property type="match status" value="1"/>
</dbReference>
<dbReference type="STRING" id="1619234.SAMN05421730_1002149"/>
<keyword evidence="3" id="KW-0808">Transferase</keyword>
<evidence type="ECO:0000259" key="2">
    <source>
        <dbReference type="Pfam" id="PF00535"/>
    </source>
</evidence>
<evidence type="ECO:0000313" key="3">
    <source>
        <dbReference type="EMBL" id="SCP95722.1"/>
    </source>
</evidence>
<dbReference type="PANTHER" id="PTHR43685:SF11">
    <property type="entry name" value="GLYCOSYLTRANSFERASE TAGX-RELATED"/>
    <property type="match status" value="1"/>
</dbReference>
<dbReference type="InterPro" id="IPR029044">
    <property type="entry name" value="Nucleotide-diphossugar_trans"/>
</dbReference>
<evidence type="ECO:0000313" key="4">
    <source>
        <dbReference type="Proteomes" id="UP000199315"/>
    </source>
</evidence>
<reference evidence="3 4" key="1">
    <citation type="submission" date="2016-09" db="EMBL/GenBank/DDBJ databases">
        <authorList>
            <person name="Capua I."/>
            <person name="De Benedictis P."/>
            <person name="Joannis T."/>
            <person name="Lombin L.H."/>
            <person name="Cattoli G."/>
        </authorList>
    </citation>
    <scope>NUCLEOTIDE SEQUENCE [LARGE SCALE GENOMIC DNA]</scope>
    <source>
        <strain evidence="3 4">GluBS11</strain>
    </source>
</reference>
<dbReference type="Gene3D" id="3.90.550.10">
    <property type="entry name" value="Spore Coat Polysaccharide Biosynthesis Protein SpsA, Chain A"/>
    <property type="match status" value="1"/>
</dbReference>
<dbReference type="SUPFAM" id="SSF53448">
    <property type="entry name" value="Nucleotide-diphospho-sugar transferases"/>
    <property type="match status" value="1"/>
</dbReference>
<evidence type="ECO:0000256" key="1">
    <source>
        <dbReference type="ARBA" id="ARBA00006739"/>
    </source>
</evidence>
<gene>
    <name evidence="3" type="ORF">SAMN05421730_1002149</name>
</gene>